<organism evidence="3 4">
    <name type="scientific">Wandonia haliotis</name>
    <dbReference type="NCBI Taxonomy" id="574963"/>
    <lineage>
        <taxon>Bacteria</taxon>
        <taxon>Pseudomonadati</taxon>
        <taxon>Bacteroidota</taxon>
        <taxon>Flavobacteriia</taxon>
        <taxon>Flavobacteriales</taxon>
        <taxon>Crocinitomicaceae</taxon>
        <taxon>Wandonia</taxon>
    </lineage>
</organism>
<accession>A0ABN1MNF9</accession>
<keyword evidence="4" id="KW-1185">Reference proteome</keyword>
<comment type="caution">
    <text evidence="3">The sequence shown here is derived from an EMBL/GenBank/DDBJ whole genome shotgun (WGS) entry which is preliminary data.</text>
</comment>
<dbReference type="RefSeq" id="WP_343785662.1">
    <property type="nucleotide sequence ID" value="NZ_BAAAFH010000003.1"/>
</dbReference>
<keyword evidence="1" id="KW-0732">Signal</keyword>
<proteinExistence type="predicted"/>
<dbReference type="InterPro" id="IPR025112">
    <property type="entry name" value="PCMD"/>
</dbReference>
<dbReference type="EMBL" id="BAAAFH010000003">
    <property type="protein sequence ID" value="GAA0874755.1"/>
    <property type="molecule type" value="Genomic_DNA"/>
</dbReference>
<evidence type="ECO:0000256" key="1">
    <source>
        <dbReference type="SAM" id="SignalP"/>
    </source>
</evidence>
<feature type="chain" id="PRO_5045469950" description="Putative carbohydrate metabolism domain-containing protein" evidence="1">
    <location>
        <begin position="24"/>
        <end position="332"/>
    </location>
</feature>
<evidence type="ECO:0000313" key="3">
    <source>
        <dbReference type="EMBL" id="GAA0874755.1"/>
    </source>
</evidence>
<protein>
    <recommendedName>
        <fullName evidence="2">Putative carbohydrate metabolism domain-containing protein</fullName>
    </recommendedName>
</protein>
<feature type="signal peptide" evidence="1">
    <location>
        <begin position="1"/>
        <end position="23"/>
    </location>
</feature>
<dbReference type="InterPro" id="IPR038653">
    <property type="entry name" value="Put_CMD_sf"/>
</dbReference>
<dbReference type="Pfam" id="PF13201">
    <property type="entry name" value="PCMD"/>
    <property type="match status" value="1"/>
</dbReference>
<reference evidence="3 4" key="1">
    <citation type="journal article" date="2019" name="Int. J. Syst. Evol. Microbiol.">
        <title>The Global Catalogue of Microorganisms (GCM) 10K type strain sequencing project: providing services to taxonomists for standard genome sequencing and annotation.</title>
        <authorList>
            <consortium name="The Broad Institute Genomics Platform"/>
            <consortium name="The Broad Institute Genome Sequencing Center for Infectious Disease"/>
            <person name="Wu L."/>
            <person name="Ma J."/>
        </authorList>
    </citation>
    <scope>NUCLEOTIDE SEQUENCE [LARGE SCALE GENOMIC DNA]</scope>
    <source>
        <strain evidence="3 4">JCM 16083</strain>
    </source>
</reference>
<sequence>MKKTGITLCLLAMSVGLTSVVSAQTQLPNSDFEDIQSISGVADNGGQPYNYEYDSLGQGWISGNPVNRYLEIDHIFMKDTSFTHSGSHAIVMRTDSIGPVVAVGNAGLGEFVFNESNPFASIVFGAPFADRPHAFAGWYTYKSVGGVAPSDGDDRLINGDSLLILCYLTKWNSTLEKRDTVALASWTSSETVTDYTEFMIPFNYFSSDVPDSANVMFLSSSLGYVADFSERPFGVKGSTLVIDDIRMHYSGAGFDEYAELNGTAYTVGKKVVVRLEELPSDASVRIVDMAGRNLVSRQLSDKESTFELAYSGIAFVIVRSEKGTLTRKLYIH</sequence>
<gene>
    <name evidence="3" type="ORF">GCM10009118_11630</name>
</gene>
<evidence type="ECO:0000313" key="4">
    <source>
        <dbReference type="Proteomes" id="UP001501126"/>
    </source>
</evidence>
<feature type="domain" description="Putative carbohydrate metabolism" evidence="2">
    <location>
        <begin position="52"/>
        <end position="247"/>
    </location>
</feature>
<name>A0ABN1MNF9_9FLAO</name>
<dbReference type="Proteomes" id="UP001501126">
    <property type="component" value="Unassembled WGS sequence"/>
</dbReference>
<evidence type="ECO:0000259" key="2">
    <source>
        <dbReference type="Pfam" id="PF13201"/>
    </source>
</evidence>
<dbReference type="Gene3D" id="2.60.120.890">
    <property type="entry name" value="BT2081, beta-jelly-roll domain"/>
    <property type="match status" value="1"/>
</dbReference>